<feature type="domain" description="HTH crp-type" evidence="5">
    <location>
        <begin position="160"/>
        <end position="236"/>
    </location>
</feature>
<comment type="caution">
    <text evidence="6">The sequence shown here is derived from an EMBL/GenBank/DDBJ whole genome shotgun (WGS) entry which is preliminary data.</text>
</comment>
<keyword evidence="2" id="KW-0238">DNA-binding</keyword>
<dbReference type="InterPro" id="IPR018490">
    <property type="entry name" value="cNMP-bd_dom_sf"/>
</dbReference>
<dbReference type="Pfam" id="PF00027">
    <property type="entry name" value="cNMP_binding"/>
    <property type="match status" value="1"/>
</dbReference>
<dbReference type="InterPro" id="IPR000595">
    <property type="entry name" value="cNMP-bd_dom"/>
</dbReference>
<dbReference type="RefSeq" id="WP_228233927.1">
    <property type="nucleotide sequence ID" value="NZ_ARXL01000015.1"/>
</dbReference>
<dbReference type="PROSITE" id="PS50042">
    <property type="entry name" value="CNMP_BINDING_3"/>
    <property type="match status" value="1"/>
</dbReference>
<keyword evidence="3" id="KW-0804">Transcription</keyword>
<keyword evidence="7" id="KW-1185">Reference proteome</keyword>
<dbReference type="SMART" id="SM00419">
    <property type="entry name" value="HTH_CRP"/>
    <property type="match status" value="1"/>
</dbReference>
<evidence type="ECO:0000256" key="3">
    <source>
        <dbReference type="ARBA" id="ARBA00023163"/>
    </source>
</evidence>
<protein>
    <submittedName>
        <fullName evidence="6">Crp/Fnr family transcriptional regulator</fullName>
    </submittedName>
</protein>
<dbReference type="PANTHER" id="PTHR24567:SF68">
    <property type="entry name" value="DNA-BINDING TRANSCRIPTIONAL DUAL REGULATOR CRP"/>
    <property type="match status" value="1"/>
</dbReference>
<dbReference type="CDD" id="cd00038">
    <property type="entry name" value="CAP_ED"/>
    <property type="match status" value="1"/>
</dbReference>
<dbReference type="GO" id="GO:0005829">
    <property type="term" value="C:cytosol"/>
    <property type="evidence" value="ECO:0007669"/>
    <property type="project" value="TreeGrafter"/>
</dbReference>
<proteinExistence type="predicted"/>
<dbReference type="InterPro" id="IPR012318">
    <property type="entry name" value="HTH_CRP"/>
</dbReference>
<dbReference type="GO" id="GO:0003677">
    <property type="term" value="F:DNA binding"/>
    <property type="evidence" value="ECO:0007669"/>
    <property type="project" value="UniProtKB-KW"/>
</dbReference>
<dbReference type="Gene3D" id="2.60.120.10">
    <property type="entry name" value="Jelly Rolls"/>
    <property type="match status" value="1"/>
</dbReference>
<evidence type="ECO:0000313" key="7">
    <source>
        <dbReference type="Proteomes" id="UP001108027"/>
    </source>
</evidence>
<dbReference type="InterPro" id="IPR036388">
    <property type="entry name" value="WH-like_DNA-bd_sf"/>
</dbReference>
<name>A0A9Q3YPK8_9GAMM</name>
<dbReference type="Proteomes" id="UP001108027">
    <property type="component" value="Unassembled WGS sequence"/>
</dbReference>
<dbReference type="Gene3D" id="1.10.10.10">
    <property type="entry name" value="Winged helix-like DNA-binding domain superfamily/Winged helix DNA-binding domain"/>
    <property type="match status" value="1"/>
</dbReference>
<gene>
    <name evidence="6" type="ORF">LL252_10195</name>
</gene>
<evidence type="ECO:0000256" key="1">
    <source>
        <dbReference type="ARBA" id="ARBA00023015"/>
    </source>
</evidence>
<evidence type="ECO:0000313" key="6">
    <source>
        <dbReference type="EMBL" id="MCC4308940.1"/>
    </source>
</evidence>
<dbReference type="PROSITE" id="PS51063">
    <property type="entry name" value="HTH_CRP_2"/>
    <property type="match status" value="1"/>
</dbReference>
<dbReference type="EMBL" id="JAJGNA010000010">
    <property type="protein sequence ID" value="MCC4308940.1"/>
    <property type="molecule type" value="Genomic_DNA"/>
</dbReference>
<evidence type="ECO:0000259" key="5">
    <source>
        <dbReference type="PROSITE" id="PS51063"/>
    </source>
</evidence>
<dbReference type="Pfam" id="PF13545">
    <property type="entry name" value="HTH_Crp_2"/>
    <property type="match status" value="1"/>
</dbReference>
<dbReference type="InterPro" id="IPR036390">
    <property type="entry name" value="WH_DNA-bd_sf"/>
</dbReference>
<evidence type="ECO:0000256" key="2">
    <source>
        <dbReference type="ARBA" id="ARBA00023125"/>
    </source>
</evidence>
<dbReference type="PRINTS" id="PR00034">
    <property type="entry name" value="HTHCRP"/>
</dbReference>
<dbReference type="SUPFAM" id="SSF46785">
    <property type="entry name" value="Winged helix' DNA-binding domain"/>
    <property type="match status" value="1"/>
</dbReference>
<dbReference type="AlphaFoldDB" id="A0A9Q3YPK8"/>
<evidence type="ECO:0000259" key="4">
    <source>
        <dbReference type="PROSITE" id="PS50042"/>
    </source>
</evidence>
<keyword evidence="1" id="KW-0805">Transcription regulation</keyword>
<accession>A0A9Q3YPK8</accession>
<sequence length="248" mass="27562">MSENRPEDRPDDRSDHNLRVLRGCSLLSGLPDEALREAAALARARPFRANEVLYARGEVQSALSVVGAGSVRISSTSSDGREIMLTLFEPGAWFGDTVFSPGMPRVFGATAHSDGELVEVPGQAYRDLLARYPQAYPRTLDMLSRRLWSAISIIEDNGLRDMPGRVGRRLLFLAQMHEHDGQVGEANGPVTFKLTREHIANMMGMTRQGVHRVLKVLEGEGLIAFSYGRVTVPDREALRRYLEESTQK</sequence>
<feature type="domain" description="Cyclic nucleotide-binding" evidence="4">
    <location>
        <begin position="26"/>
        <end position="146"/>
    </location>
</feature>
<dbReference type="PANTHER" id="PTHR24567">
    <property type="entry name" value="CRP FAMILY TRANSCRIPTIONAL REGULATORY PROTEIN"/>
    <property type="match status" value="1"/>
</dbReference>
<dbReference type="SUPFAM" id="SSF51206">
    <property type="entry name" value="cAMP-binding domain-like"/>
    <property type="match status" value="1"/>
</dbReference>
<dbReference type="SMART" id="SM00100">
    <property type="entry name" value="cNMP"/>
    <property type="match status" value="1"/>
</dbReference>
<dbReference type="GO" id="GO:0003700">
    <property type="term" value="F:DNA-binding transcription factor activity"/>
    <property type="evidence" value="ECO:0007669"/>
    <property type="project" value="TreeGrafter"/>
</dbReference>
<dbReference type="InterPro" id="IPR050397">
    <property type="entry name" value="Env_Response_Regulators"/>
</dbReference>
<reference evidence="6" key="1">
    <citation type="submission" date="2021-10" db="EMBL/GenBank/DDBJ databases">
        <title>The diversity and Nitrogen Metabolism of Culturable Nitrate-Utilizing Bacteria Within the Oxygen Minimum Zone of the Changjiang (Yangtze River)Estuary.</title>
        <authorList>
            <person name="Zhang D."/>
            <person name="Zheng J."/>
            <person name="Liu S."/>
            <person name="He W."/>
        </authorList>
    </citation>
    <scope>NUCLEOTIDE SEQUENCE</scope>
    <source>
        <strain evidence="6">FXH-223</strain>
    </source>
</reference>
<organism evidence="6 7">
    <name type="scientific">Alloalcanivorax marinus</name>
    <dbReference type="NCBI Taxonomy" id="1177169"/>
    <lineage>
        <taxon>Bacteria</taxon>
        <taxon>Pseudomonadati</taxon>
        <taxon>Pseudomonadota</taxon>
        <taxon>Gammaproteobacteria</taxon>
        <taxon>Oceanospirillales</taxon>
        <taxon>Alcanivoracaceae</taxon>
        <taxon>Alloalcanivorax</taxon>
    </lineage>
</organism>
<dbReference type="InterPro" id="IPR014710">
    <property type="entry name" value="RmlC-like_jellyroll"/>
</dbReference>